<reference evidence="1 2" key="1">
    <citation type="submission" date="2013-02" db="EMBL/GenBank/DDBJ databases">
        <authorList>
            <person name="Harkins D.M."/>
            <person name="Durkin A.S."/>
            <person name="Brinkac L.M."/>
            <person name="Haft D.H."/>
            <person name="Selengut J.D."/>
            <person name="Sanka R."/>
            <person name="DePew J."/>
            <person name="Purushe J."/>
            <person name="Whelen A.C."/>
            <person name="Vinetz J.M."/>
            <person name="Sutton G.G."/>
            <person name="Nierman W.C."/>
            <person name="Fouts D.E."/>
        </authorList>
    </citation>
    <scope>NUCLEOTIDE SEQUENCE [LARGE SCALE GENOMIC DNA]</scope>
    <source>
        <strain evidence="1 2">2002000626</strain>
    </source>
</reference>
<organism evidence="1 2">
    <name type="scientific">Leptospira interrogans str. 2002000626</name>
    <dbReference type="NCBI Taxonomy" id="996803"/>
    <lineage>
        <taxon>Bacteria</taxon>
        <taxon>Pseudomonadati</taxon>
        <taxon>Spirochaetota</taxon>
        <taxon>Spirochaetia</taxon>
        <taxon>Leptospirales</taxon>
        <taxon>Leptospiraceae</taxon>
        <taxon>Leptospira</taxon>
    </lineage>
</organism>
<comment type="caution">
    <text evidence="1">The sequence shown here is derived from an EMBL/GenBank/DDBJ whole genome shotgun (WGS) entry which is preliminary data.</text>
</comment>
<dbReference type="AlphaFoldDB" id="A0A829CZH3"/>
<dbReference type="Proteomes" id="UP000012329">
    <property type="component" value="Unassembled WGS sequence"/>
</dbReference>
<dbReference type="EMBL" id="AFJL02000087">
    <property type="protein sequence ID" value="EMY05372.1"/>
    <property type="molecule type" value="Genomic_DNA"/>
</dbReference>
<evidence type="ECO:0008006" key="3">
    <source>
        <dbReference type="Google" id="ProtNLM"/>
    </source>
</evidence>
<accession>A0A829CZH3</accession>
<evidence type="ECO:0000313" key="2">
    <source>
        <dbReference type="Proteomes" id="UP000012329"/>
    </source>
</evidence>
<proteinExistence type="predicted"/>
<name>A0A829CZH3_LEPIR</name>
<sequence>MTPKLTPAQRKKIWAMTREKGISSDLLHNIIFEISKKEHLGDLSIQEARQVIDRIQGERRKVSKGEPSAYVAKMSQFQEKQISNLIETIQRLGMEYTFEGLSKKVADKSPDQLTRIEAGKVATACVQIIKRLKKQDASTHP</sequence>
<protein>
    <recommendedName>
        <fullName evidence="3">PF06252 family protein</fullName>
    </recommendedName>
</protein>
<gene>
    <name evidence="1" type="ORF">LEP1GSC029_3393</name>
</gene>
<evidence type="ECO:0000313" key="1">
    <source>
        <dbReference type="EMBL" id="EMY05372.1"/>
    </source>
</evidence>